<dbReference type="EMBL" id="CP144698">
    <property type="protein sequence ID" value="WVZ17666.1"/>
    <property type="molecule type" value="Genomic_DNA"/>
</dbReference>
<dbReference type="Proteomes" id="UP001374535">
    <property type="component" value="Chromosome 3"/>
</dbReference>
<reference evidence="2 3" key="1">
    <citation type="journal article" date="2023" name="Life. Sci Alliance">
        <title>Evolutionary insights into 3D genome organization and epigenetic landscape of Vigna mungo.</title>
        <authorList>
            <person name="Junaid A."/>
            <person name="Singh B."/>
            <person name="Bhatia S."/>
        </authorList>
    </citation>
    <scope>NUCLEOTIDE SEQUENCE [LARGE SCALE GENOMIC DNA]</scope>
    <source>
        <strain evidence="2">Urdbean</strain>
    </source>
</reference>
<keyword evidence="1" id="KW-1133">Transmembrane helix</keyword>
<feature type="transmembrane region" description="Helical" evidence="1">
    <location>
        <begin position="62"/>
        <end position="80"/>
    </location>
</feature>
<evidence type="ECO:0000256" key="1">
    <source>
        <dbReference type="SAM" id="Phobius"/>
    </source>
</evidence>
<sequence>FSFTKDILGCFRQRRNKLFFFHKPSSLTTHFWILGARKWTFNEHLTANNNSTFNVLSARTKVTVSAIRLIITISFLFFYIQTKIYYTKLFPFNIIIIITQSH</sequence>
<protein>
    <submittedName>
        <fullName evidence="2">Uncharacterized protein</fullName>
    </submittedName>
</protein>
<accession>A0AAQ3NW79</accession>
<proteinExistence type="predicted"/>
<keyword evidence="1" id="KW-0472">Membrane</keyword>
<evidence type="ECO:0000313" key="2">
    <source>
        <dbReference type="EMBL" id="WVZ17666.1"/>
    </source>
</evidence>
<organism evidence="2 3">
    <name type="scientific">Vigna mungo</name>
    <name type="common">Black gram</name>
    <name type="synonym">Phaseolus mungo</name>
    <dbReference type="NCBI Taxonomy" id="3915"/>
    <lineage>
        <taxon>Eukaryota</taxon>
        <taxon>Viridiplantae</taxon>
        <taxon>Streptophyta</taxon>
        <taxon>Embryophyta</taxon>
        <taxon>Tracheophyta</taxon>
        <taxon>Spermatophyta</taxon>
        <taxon>Magnoliopsida</taxon>
        <taxon>eudicotyledons</taxon>
        <taxon>Gunneridae</taxon>
        <taxon>Pentapetalae</taxon>
        <taxon>rosids</taxon>
        <taxon>fabids</taxon>
        <taxon>Fabales</taxon>
        <taxon>Fabaceae</taxon>
        <taxon>Papilionoideae</taxon>
        <taxon>50 kb inversion clade</taxon>
        <taxon>NPAAA clade</taxon>
        <taxon>indigoferoid/millettioid clade</taxon>
        <taxon>Phaseoleae</taxon>
        <taxon>Vigna</taxon>
    </lineage>
</organism>
<dbReference type="AlphaFoldDB" id="A0AAQ3NW79"/>
<gene>
    <name evidence="2" type="ORF">V8G54_010648</name>
</gene>
<feature type="non-terminal residue" evidence="2">
    <location>
        <position position="1"/>
    </location>
</feature>
<name>A0AAQ3NW79_VIGMU</name>
<evidence type="ECO:0000313" key="3">
    <source>
        <dbReference type="Proteomes" id="UP001374535"/>
    </source>
</evidence>
<keyword evidence="1" id="KW-0812">Transmembrane</keyword>
<keyword evidence="3" id="KW-1185">Reference proteome</keyword>